<gene>
    <name evidence="1" type="ORF">CANINC_004181</name>
</gene>
<evidence type="ECO:0008006" key="3">
    <source>
        <dbReference type="Google" id="ProtNLM"/>
    </source>
</evidence>
<dbReference type="OrthoDB" id="5424991at2759"/>
<dbReference type="Proteomes" id="UP000307173">
    <property type="component" value="Unassembled WGS sequence"/>
</dbReference>
<protein>
    <recommendedName>
        <fullName evidence="3">Biogenesis of lysosome-related organelles complex 1 subunit CNL1</fullName>
    </recommendedName>
</protein>
<evidence type="ECO:0000313" key="2">
    <source>
        <dbReference type="Proteomes" id="UP000307173"/>
    </source>
</evidence>
<reference evidence="1 2" key="1">
    <citation type="journal article" date="2019" name="Front. Genet.">
        <title>Whole-Genome Sequencing of the Opportunistic Yeast Pathogen Candida inconspicua Uncovers Its Hybrid Origin.</title>
        <authorList>
            <person name="Mixao V."/>
            <person name="Hansen A.P."/>
            <person name="Saus E."/>
            <person name="Boekhout T."/>
            <person name="Lass-Florl C."/>
            <person name="Gabaldon T."/>
        </authorList>
    </citation>
    <scope>NUCLEOTIDE SEQUENCE [LARGE SCALE GENOMIC DNA]</scope>
    <source>
        <strain evidence="1 2">CBS 180</strain>
    </source>
</reference>
<dbReference type="AlphaFoldDB" id="A0A4T0WWN6"/>
<evidence type="ECO:0000313" key="1">
    <source>
        <dbReference type="EMBL" id="TID16279.1"/>
    </source>
</evidence>
<accession>A0A4T0WWN6</accession>
<dbReference type="EMBL" id="SELW01000643">
    <property type="protein sequence ID" value="TID16279.1"/>
    <property type="molecule type" value="Genomic_DNA"/>
</dbReference>
<organism evidence="1 2">
    <name type="scientific">Pichia inconspicua</name>
    <dbReference type="NCBI Taxonomy" id="52247"/>
    <lineage>
        <taxon>Eukaryota</taxon>
        <taxon>Fungi</taxon>
        <taxon>Dikarya</taxon>
        <taxon>Ascomycota</taxon>
        <taxon>Saccharomycotina</taxon>
        <taxon>Pichiomycetes</taxon>
        <taxon>Pichiales</taxon>
        <taxon>Pichiaceae</taxon>
        <taxon>Pichia</taxon>
    </lineage>
</organism>
<name>A0A4T0WWN6_9ASCO</name>
<comment type="caution">
    <text evidence="1">The sequence shown here is derived from an EMBL/GenBank/DDBJ whole genome shotgun (WGS) entry which is preliminary data.</text>
</comment>
<proteinExistence type="predicted"/>
<keyword evidence="2" id="KW-1185">Reference proteome</keyword>
<sequence>MDEQLDDPLNISKLASSYDNLLAEISAKTNDLAVQLLSHVEEHANLTHIKLDQIQSLISSIKETLLKSHEIDNNIQMLQQLSTFTDDFSERLSLIENLINDKNL</sequence>